<dbReference type="RefSeq" id="WP_131837647.1">
    <property type="nucleotide sequence ID" value="NZ_SLWB01000001.1"/>
</dbReference>
<proteinExistence type="predicted"/>
<evidence type="ECO:0000313" key="4">
    <source>
        <dbReference type="Proteomes" id="UP000294830"/>
    </source>
</evidence>
<evidence type="ECO:0000256" key="1">
    <source>
        <dbReference type="SAM" id="SignalP"/>
    </source>
</evidence>
<dbReference type="AlphaFoldDB" id="A0A4R2EW33"/>
<dbReference type="CDD" id="cd00063">
    <property type="entry name" value="FN3"/>
    <property type="match status" value="1"/>
</dbReference>
<comment type="caution">
    <text evidence="3">The sequence shown here is derived from an EMBL/GenBank/DDBJ whole genome shotgun (WGS) entry which is preliminary data.</text>
</comment>
<feature type="signal peptide" evidence="1">
    <location>
        <begin position="1"/>
        <end position="20"/>
    </location>
</feature>
<feature type="domain" description="Fibronectin type-III" evidence="2">
    <location>
        <begin position="330"/>
        <end position="423"/>
    </location>
</feature>
<dbReference type="NCBIfam" id="TIGR04183">
    <property type="entry name" value="Por_Secre_tail"/>
    <property type="match status" value="1"/>
</dbReference>
<dbReference type="Proteomes" id="UP000294830">
    <property type="component" value="Unassembled WGS sequence"/>
</dbReference>
<dbReference type="InterPro" id="IPR032109">
    <property type="entry name" value="Big_3_5"/>
</dbReference>
<dbReference type="Pfam" id="PF00041">
    <property type="entry name" value="fn3"/>
    <property type="match status" value="1"/>
</dbReference>
<dbReference type="PROSITE" id="PS50853">
    <property type="entry name" value="FN3"/>
    <property type="match status" value="1"/>
</dbReference>
<name>A0A4R2EW33_9BACT</name>
<organism evidence="3 4">
    <name type="scientific">Acetobacteroides hydrogenigenes</name>
    <dbReference type="NCBI Taxonomy" id="979970"/>
    <lineage>
        <taxon>Bacteria</taxon>
        <taxon>Pseudomonadati</taxon>
        <taxon>Bacteroidota</taxon>
        <taxon>Bacteroidia</taxon>
        <taxon>Bacteroidales</taxon>
        <taxon>Rikenellaceae</taxon>
        <taxon>Acetobacteroides</taxon>
    </lineage>
</organism>
<dbReference type="SUPFAM" id="SSF49265">
    <property type="entry name" value="Fibronectin type III"/>
    <property type="match status" value="1"/>
</dbReference>
<evidence type="ECO:0000259" key="2">
    <source>
        <dbReference type="PROSITE" id="PS50853"/>
    </source>
</evidence>
<dbReference type="InterPro" id="IPR036116">
    <property type="entry name" value="FN3_sf"/>
</dbReference>
<gene>
    <name evidence="3" type="ORF">CLV25_10176</name>
</gene>
<dbReference type="InterPro" id="IPR003961">
    <property type="entry name" value="FN3_dom"/>
</dbReference>
<dbReference type="InterPro" id="IPR041286">
    <property type="entry name" value="MBG_2"/>
</dbReference>
<protein>
    <submittedName>
        <fullName evidence="3">Putative secreted protein (Por secretion system target)</fullName>
    </submittedName>
</protein>
<dbReference type="InterPro" id="IPR013783">
    <property type="entry name" value="Ig-like_fold"/>
</dbReference>
<keyword evidence="4" id="KW-1185">Reference proteome</keyword>
<evidence type="ECO:0000313" key="3">
    <source>
        <dbReference type="EMBL" id="TCN72858.1"/>
    </source>
</evidence>
<dbReference type="SMART" id="SM00060">
    <property type="entry name" value="FN3"/>
    <property type="match status" value="1"/>
</dbReference>
<feature type="chain" id="PRO_5020215396" evidence="1">
    <location>
        <begin position="21"/>
        <end position="1250"/>
    </location>
</feature>
<dbReference type="EMBL" id="SLWB01000001">
    <property type="protein sequence ID" value="TCN72858.1"/>
    <property type="molecule type" value="Genomic_DNA"/>
</dbReference>
<dbReference type="Pfam" id="PF18676">
    <property type="entry name" value="MBG_2"/>
    <property type="match status" value="2"/>
</dbReference>
<sequence>MKRFLLILALWLSIVAGAVAQTAKPNILIITGSGTIEKEIADKMEAELSDRYNITRHSTGSIALDGFSQIYDLRININDHDYPQAWQREAFLKFLNAAKGNSLFLLGGPMSNYNLRGVRINSFITEAGGGPVKNIQNDNPGDPEILKAPFASGPNSLTTISLGEKGGTPPLSGTGTYLSTHSDGTPGCGLYFAQNTLTNAPNGCLVVLYSFALMRDNDALRANIEHVMAAGGTLPGPTASSISLSVTPNPTARSSKVTYTATVTPGATGSVMFKRGNAENLVSLNSNGTATYVGNTLPYAGTISMTAQYYGDANYNPSGKETVNVVVCGTPMYPTGVTATAGDGQATVSFTPPTSDGGAPIISYTVTASPGNITATGTSSPITITGLTNGTAYTFKVKASNGPNTSMDSPSSNSVTPMHTSVVTYPTEAPYGTAIGEGALSATADVPGTFDYTPAKGTMLNVGNNQALSVTFTPTDKGNTTASKAVTVNVTKAQLTVTASSHIITKGEPIPTPNITYSGFVNGEDESVLDIKPTATTIATNTSNAGTYDIVAANGSDDNYELAYVKGTLTISKITPTITWAEPATITYGTPVSDMQFNATVMHNGAAVPGTLTYTTEGKTLKAGDILAAGDHILKVTFTPTDAVNYSSVEKTVSLTVEKATPTITWEAPSAITYGTPVSNVQLSANVSFNGATVAGATSYTDNGNAVKEGDILIAGEHILKATFTPTDAANYISIEKTVSLTVEKATPTITWETPSSITYGTPVSNVQLSANVSFNGAAVVGATSYTDNGDAVKEGDILIAGEHILKATFTPTDAANYISIEKTVSLTVEKATPTITWEAPSTITYGTKLDDEQLRATADAEGTFTYTPATGTVLNAGLDQTLSATFTPTDKVNYNEVTKTVAITVGKVPLTATATSYSIREGEAIPALGVTYKGFVNGDTEAVLDTKPTATTTATATSPTGVYDITVAGGADDSYEFAYVAGKLTISNPIVVNALKAPQPACEGDKLSLAYTLTSGRPTEYQIVFDAKALTAGFSNSGYAALPTDDGTVSFSIPARVTDGTYQATLQLRDGYGNISEPAAFQVTVNVSADVIVPKFGSVVLIDNHNGRFTGYQWYKNGSAIGGATSQFYKDPNGLSGTYYAQLKTATGQTVNTCSKALSIKKSAQASVSVYPNPARAGQELTVKLSGFADEELQGAVLTVYSTQGVPVLTSRKVEQENRITLSGTDGVYMGRIATADGQVLTFKVVLAN</sequence>
<dbReference type="InterPro" id="IPR026444">
    <property type="entry name" value="Secre_tail"/>
</dbReference>
<reference evidence="3 4" key="1">
    <citation type="submission" date="2019-03" db="EMBL/GenBank/DDBJ databases">
        <title>Genomic Encyclopedia of Archaeal and Bacterial Type Strains, Phase II (KMG-II): from individual species to whole genera.</title>
        <authorList>
            <person name="Goeker M."/>
        </authorList>
    </citation>
    <scope>NUCLEOTIDE SEQUENCE [LARGE SCALE GENOMIC DNA]</scope>
    <source>
        <strain evidence="3 4">RL-C</strain>
    </source>
</reference>
<accession>A0A4R2EW33</accession>
<keyword evidence="1" id="KW-0732">Signal</keyword>
<dbReference type="Gene3D" id="2.60.40.10">
    <property type="entry name" value="Immunoglobulins"/>
    <property type="match status" value="3"/>
</dbReference>
<dbReference type="Gene3D" id="3.30.160.710">
    <property type="match status" value="2"/>
</dbReference>
<dbReference type="Pfam" id="PF16640">
    <property type="entry name" value="Big_3_5"/>
    <property type="match status" value="1"/>
</dbReference>
<dbReference type="OrthoDB" id="633728at2"/>